<evidence type="ECO:0000256" key="1">
    <source>
        <dbReference type="SAM" id="MobiDB-lite"/>
    </source>
</evidence>
<dbReference type="RefSeq" id="WP_307238110.1">
    <property type="nucleotide sequence ID" value="NZ_JAUSQZ010000001.1"/>
</dbReference>
<protein>
    <submittedName>
        <fullName evidence="2">Uncharacterized protein</fullName>
    </submittedName>
</protein>
<dbReference type="Proteomes" id="UP001235712">
    <property type="component" value="Unassembled WGS sequence"/>
</dbReference>
<evidence type="ECO:0000313" key="3">
    <source>
        <dbReference type="Proteomes" id="UP001235712"/>
    </source>
</evidence>
<gene>
    <name evidence="2" type="ORF">J2S57_000641</name>
</gene>
<accession>A0ABT9NWU5</accession>
<proteinExistence type="predicted"/>
<comment type="caution">
    <text evidence="2">The sequence shown here is derived from an EMBL/GenBank/DDBJ whole genome shotgun (WGS) entry which is preliminary data.</text>
</comment>
<keyword evidence="3" id="KW-1185">Reference proteome</keyword>
<sequence length="172" mass="19076">MTTHQNKPSGLVATPAPSPGAPDSAPVRRPRGAGRGRAPDPGVEVRFDPRLELAEHLLRRSLEEERADRPSLLRQVRNLLVDARNDATPACPGVPAPRPGEPAVVAGPALLDLDEQLLHLADDQATHRARRIMHARQLLHDVRVESERTRWHDESRLRLLGEILNRLEHAPV</sequence>
<organism evidence="2 3">
    <name type="scientific">Kineosporia succinea</name>
    <dbReference type="NCBI Taxonomy" id="84632"/>
    <lineage>
        <taxon>Bacteria</taxon>
        <taxon>Bacillati</taxon>
        <taxon>Actinomycetota</taxon>
        <taxon>Actinomycetes</taxon>
        <taxon>Kineosporiales</taxon>
        <taxon>Kineosporiaceae</taxon>
        <taxon>Kineosporia</taxon>
    </lineage>
</organism>
<dbReference type="EMBL" id="JAUSQZ010000001">
    <property type="protein sequence ID" value="MDP9824892.1"/>
    <property type="molecule type" value="Genomic_DNA"/>
</dbReference>
<evidence type="ECO:0000313" key="2">
    <source>
        <dbReference type="EMBL" id="MDP9824892.1"/>
    </source>
</evidence>
<feature type="region of interest" description="Disordered" evidence="1">
    <location>
        <begin position="1"/>
        <end position="45"/>
    </location>
</feature>
<name>A0ABT9NWU5_9ACTN</name>
<reference evidence="2 3" key="1">
    <citation type="submission" date="2023-07" db="EMBL/GenBank/DDBJ databases">
        <title>Sequencing the genomes of 1000 actinobacteria strains.</title>
        <authorList>
            <person name="Klenk H.-P."/>
        </authorList>
    </citation>
    <scope>NUCLEOTIDE SEQUENCE [LARGE SCALE GENOMIC DNA]</scope>
    <source>
        <strain evidence="2 3">DSM 44388</strain>
    </source>
</reference>